<evidence type="ECO:0000256" key="1">
    <source>
        <dbReference type="ARBA" id="ARBA00008668"/>
    </source>
</evidence>
<accession>A0A7L9QEI2</accession>
<dbReference type="SUPFAM" id="SSF52266">
    <property type="entry name" value="SGNH hydrolase"/>
    <property type="match status" value="1"/>
</dbReference>
<dbReference type="AlphaFoldDB" id="A0A7L9QEI2"/>
<comment type="similarity">
    <text evidence="1">Belongs to the 'GDSL' lipolytic enzyme family.</text>
</comment>
<evidence type="ECO:0000256" key="3">
    <source>
        <dbReference type="SAM" id="SignalP"/>
    </source>
</evidence>
<feature type="chain" id="PRO_5029609049" evidence="3">
    <location>
        <begin position="27"/>
        <end position="354"/>
    </location>
</feature>
<keyword evidence="3" id="KW-0732">Signal</keyword>
<dbReference type="GO" id="GO:0016788">
    <property type="term" value="F:hydrolase activity, acting on ester bonds"/>
    <property type="evidence" value="ECO:0007669"/>
    <property type="project" value="InterPro"/>
</dbReference>
<dbReference type="Pfam" id="PF00657">
    <property type="entry name" value="Lipase_GDSL"/>
    <property type="match status" value="1"/>
</dbReference>
<name>A0A7L9QEI2_9CHLO</name>
<evidence type="ECO:0000256" key="2">
    <source>
        <dbReference type="ARBA" id="ARBA00022801"/>
    </source>
</evidence>
<sequence>MSCSSAVAAVLAAYIVLSTVCLQANAFLDIVAFGDSLTDDCTMGASQVVDNALDTDQPFPGAPYYNGCIFSSGPPYPVVAAGILNMSLTDYAKGGATSGAVPGTVVIPTGFANLAMPVPVEIPSTLDQVSEYLQANNGTASPDTIYFLFIGANDYLNTLGGVANATAEEVLEATAEAMDILYQAGARVFYTQLLPYLGNTPRLMAAGPEAVAIANELTTVHNNALAELLPAFAADHLDASVILFNFEAFLIQLAQNATALGITDTTTPCYTGAVAGSATTLANTSAVCSNPNNHAYWDGVHPTGRVHELWGQAVAAQLMPFASTTSSTSRKLLAQGHGFEGAGLGGIWVYGQPL</sequence>
<dbReference type="InterPro" id="IPR001087">
    <property type="entry name" value="GDSL"/>
</dbReference>
<dbReference type="PANTHER" id="PTHR45648">
    <property type="entry name" value="GDSL LIPASE/ACYLHYDROLASE FAMILY PROTEIN (AFU_ORTHOLOGUE AFUA_4G14700)"/>
    <property type="match status" value="1"/>
</dbReference>
<dbReference type="Gene3D" id="3.40.50.1110">
    <property type="entry name" value="SGNH hydrolase"/>
    <property type="match status" value="1"/>
</dbReference>
<feature type="signal peptide" evidence="3">
    <location>
        <begin position="1"/>
        <end position="26"/>
    </location>
</feature>
<dbReference type="InterPro" id="IPR036514">
    <property type="entry name" value="SGNH_hydro_sf"/>
</dbReference>
<dbReference type="PANTHER" id="PTHR45648:SF22">
    <property type="entry name" value="GDSL LIPASE_ACYLHYDROLASE FAMILY PROTEIN (AFU_ORTHOLOGUE AFUA_4G14700)"/>
    <property type="match status" value="1"/>
</dbReference>
<dbReference type="CDD" id="cd01846">
    <property type="entry name" value="fatty_acyltransferase_like"/>
    <property type="match status" value="1"/>
</dbReference>
<keyword evidence="2" id="KW-0378">Hydrolase</keyword>
<protein>
    <submittedName>
        <fullName evidence="4">Putative extracellular protein TR9_056</fullName>
    </submittedName>
</protein>
<proteinExistence type="evidence at transcript level"/>
<reference evidence="4" key="1">
    <citation type="journal article" date="2020" name="Microb. Ecol.">
        <title>The Under-explored Extracellular Proteome of Aero-Terrestrial Microalgae Provides Clues on Different Mechanisms of Desiccation Tolerance in Non-Model Organisms.</title>
        <authorList>
            <person name="Gonzalez-Hourcade M."/>
            <person name="Del Campo E.M."/>
            <person name="Casano L.M."/>
        </authorList>
    </citation>
    <scope>NUCLEOTIDE SEQUENCE</scope>
    <source>
        <strain evidence="4">TR9</strain>
    </source>
</reference>
<organism evidence="4">
    <name type="scientific">Trebouxia lynnae</name>
    <dbReference type="NCBI Taxonomy" id="1825957"/>
    <lineage>
        <taxon>Eukaryota</taxon>
        <taxon>Viridiplantae</taxon>
        <taxon>Chlorophyta</taxon>
        <taxon>core chlorophytes</taxon>
        <taxon>Trebouxiophyceae</taxon>
        <taxon>Trebouxiales</taxon>
        <taxon>Trebouxiaceae</taxon>
        <taxon>Trebouxia</taxon>
    </lineage>
</organism>
<evidence type="ECO:0000313" key="4">
    <source>
        <dbReference type="EMBL" id="QOL01251.1"/>
    </source>
</evidence>
<dbReference type="EMBL" id="MT439004">
    <property type="protein sequence ID" value="QOL01251.1"/>
    <property type="molecule type" value="mRNA"/>
</dbReference>
<dbReference type="InterPro" id="IPR051058">
    <property type="entry name" value="GDSL_Est/Lipase"/>
</dbReference>